<evidence type="ECO:0000256" key="1">
    <source>
        <dbReference type="SAM" id="MobiDB-lite"/>
    </source>
</evidence>
<protein>
    <submittedName>
        <fullName evidence="2">Uncharacterized protein</fullName>
    </submittedName>
</protein>
<reference evidence="2" key="2">
    <citation type="journal article" date="2015" name="Data Brief">
        <title>Shoot transcriptome of the giant reed, Arundo donax.</title>
        <authorList>
            <person name="Barrero R.A."/>
            <person name="Guerrero F.D."/>
            <person name="Moolhuijzen P."/>
            <person name="Goolsby J.A."/>
            <person name="Tidwell J."/>
            <person name="Bellgard S.E."/>
            <person name="Bellgard M.I."/>
        </authorList>
    </citation>
    <scope>NUCLEOTIDE SEQUENCE</scope>
    <source>
        <tissue evidence="2">Shoot tissue taken approximately 20 cm above the soil surface</tissue>
    </source>
</reference>
<reference evidence="2" key="1">
    <citation type="submission" date="2014-09" db="EMBL/GenBank/DDBJ databases">
        <authorList>
            <person name="Magalhaes I.L.F."/>
            <person name="Oliveira U."/>
            <person name="Santos F.R."/>
            <person name="Vidigal T.H.D.A."/>
            <person name="Brescovit A.D."/>
            <person name="Santos A.J."/>
        </authorList>
    </citation>
    <scope>NUCLEOTIDE SEQUENCE</scope>
    <source>
        <tissue evidence="2">Shoot tissue taken approximately 20 cm above the soil surface</tissue>
    </source>
</reference>
<proteinExistence type="predicted"/>
<name>A0A0A9BN81_ARUDO</name>
<feature type="region of interest" description="Disordered" evidence="1">
    <location>
        <begin position="1"/>
        <end position="26"/>
    </location>
</feature>
<dbReference type="EMBL" id="GBRH01233054">
    <property type="protein sequence ID" value="JAD64841.1"/>
    <property type="molecule type" value="Transcribed_RNA"/>
</dbReference>
<accession>A0A0A9BN81</accession>
<organism evidence="2">
    <name type="scientific">Arundo donax</name>
    <name type="common">Giant reed</name>
    <name type="synonym">Donax arundinaceus</name>
    <dbReference type="NCBI Taxonomy" id="35708"/>
    <lineage>
        <taxon>Eukaryota</taxon>
        <taxon>Viridiplantae</taxon>
        <taxon>Streptophyta</taxon>
        <taxon>Embryophyta</taxon>
        <taxon>Tracheophyta</taxon>
        <taxon>Spermatophyta</taxon>
        <taxon>Magnoliopsida</taxon>
        <taxon>Liliopsida</taxon>
        <taxon>Poales</taxon>
        <taxon>Poaceae</taxon>
        <taxon>PACMAD clade</taxon>
        <taxon>Arundinoideae</taxon>
        <taxon>Arundineae</taxon>
        <taxon>Arundo</taxon>
    </lineage>
</organism>
<dbReference type="AlphaFoldDB" id="A0A0A9BN81"/>
<sequence>MEVKEGVERSNGAPEQDLSLAKGVSK</sequence>
<evidence type="ECO:0000313" key="2">
    <source>
        <dbReference type="EMBL" id="JAD64841.1"/>
    </source>
</evidence>